<evidence type="ECO:0000313" key="2">
    <source>
        <dbReference type="EMBL" id="MBK4214859.1"/>
    </source>
</evidence>
<dbReference type="GO" id="GO:0016740">
    <property type="term" value="F:transferase activity"/>
    <property type="evidence" value="ECO:0007669"/>
    <property type="project" value="UniProtKB-KW"/>
</dbReference>
<name>A0A934VZI5_9RHOB</name>
<dbReference type="AlphaFoldDB" id="A0A934VZI5"/>
<evidence type="ECO:0000259" key="1">
    <source>
        <dbReference type="Pfam" id="PF04230"/>
    </source>
</evidence>
<dbReference type="InterPro" id="IPR007345">
    <property type="entry name" value="Polysacch_pyruvyl_Trfase"/>
</dbReference>
<protein>
    <submittedName>
        <fullName evidence="2">Polysaccharide pyruvyl transferase family protein</fullName>
    </submittedName>
</protein>
<reference evidence="2" key="1">
    <citation type="submission" date="2021-01" db="EMBL/GenBank/DDBJ databases">
        <title>Paracoccus amoyensis sp. nov., isolated from the surface seawater along the coast of Xiamen Island, China.</title>
        <authorList>
            <person name="Lyu L."/>
        </authorList>
    </citation>
    <scope>NUCLEOTIDE SEQUENCE</scope>
    <source>
        <strain evidence="2">MJ17</strain>
    </source>
</reference>
<comment type="caution">
    <text evidence="2">The sequence shown here is derived from an EMBL/GenBank/DDBJ whole genome shotgun (WGS) entry which is preliminary data.</text>
</comment>
<dbReference type="Pfam" id="PF04230">
    <property type="entry name" value="PS_pyruv_trans"/>
    <property type="match status" value="1"/>
</dbReference>
<keyword evidence="2" id="KW-0808">Transferase</keyword>
<dbReference type="RefSeq" id="WP_200683632.1">
    <property type="nucleotide sequence ID" value="NZ_JAEPRQ010000001.1"/>
</dbReference>
<dbReference type="EMBL" id="JAEPRQ010000001">
    <property type="protein sequence ID" value="MBK4214859.1"/>
    <property type="molecule type" value="Genomic_DNA"/>
</dbReference>
<accession>A0A934VZI5</accession>
<evidence type="ECO:0000313" key="3">
    <source>
        <dbReference type="Proteomes" id="UP000640485"/>
    </source>
</evidence>
<sequence>MSGPSQTHITSQNRHLRDSYAQAIGPLLQGATDYALLDFPYHENIGDSAIYLGELAFLDKFFGRPASYVSAHFNYRGDVDGYCKDGPVLIHGGGNFGDLWPAHHDFRLRVLSDLPHRRVIQLPQSIHFESNESIERTKRAIGAHKDFTLCVRDVPSRDFALREFDCQVVLSPDAAHCIDEVAVRSPQDRILALLRADKEKVGQGIAEYLSDKATIADWPETDVGSTSRMATWIERFYRLGKKVGVSESSLLMRVREQTYRRRSRLLVDAGTQFLSGAEYVVSDRLHAHILCLLLGKTHISMDNVSGKVSAYIAQWGDCGITEWASSPDELRQKVEALP</sequence>
<gene>
    <name evidence="2" type="ORF">JJJ17_02855</name>
</gene>
<organism evidence="2 3">
    <name type="scientific">Paracoccus caeni</name>
    <dbReference type="NCBI Taxonomy" id="657651"/>
    <lineage>
        <taxon>Bacteria</taxon>
        <taxon>Pseudomonadati</taxon>
        <taxon>Pseudomonadota</taxon>
        <taxon>Alphaproteobacteria</taxon>
        <taxon>Rhodobacterales</taxon>
        <taxon>Paracoccaceae</taxon>
        <taxon>Paracoccus</taxon>
    </lineage>
</organism>
<feature type="domain" description="Polysaccharide pyruvyl transferase" evidence="1">
    <location>
        <begin position="44"/>
        <end position="303"/>
    </location>
</feature>
<proteinExistence type="predicted"/>
<dbReference type="Proteomes" id="UP000640485">
    <property type="component" value="Unassembled WGS sequence"/>
</dbReference>
<keyword evidence="3" id="KW-1185">Reference proteome</keyword>